<accession>A0A2K8S0V0</accession>
<gene>
    <name evidence="4" type="ORF">C4E15_06220</name>
    <name evidence="3" type="ORF">N5D93_06715</name>
</gene>
<dbReference type="InterPro" id="IPR003607">
    <property type="entry name" value="HD/PDEase_dom"/>
</dbReference>
<reference evidence="3" key="2">
    <citation type="submission" date="2022-09" db="EMBL/GenBank/DDBJ databases">
        <title>Intensive care unit water sources are persistently colonized with multi-drug resistant bacteria and are the site of extensive horizontal gene transfer of antibiotic resistance genes.</title>
        <authorList>
            <person name="Diorio-Toth L."/>
        </authorList>
    </citation>
    <scope>NUCLEOTIDE SEQUENCE</scope>
    <source>
        <strain evidence="3">GD03843</strain>
    </source>
</reference>
<feature type="region of interest" description="Disordered" evidence="1">
    <location>
        <begin position="426"/>
        <end position="452"/>
    </location>
</feature>
<dbReference type="Pfam" id="PF07514">
    <property type="entry name" value="TraI_2"/>
    <property type="match status" value="1"/>
</dbReference>
<feature type="region of interest" description="Disordered" evidence="1">
    <location>
        <begin position="465"/>
        <end position="486"/>
    </location>
</feature>
<dbReference type="Gene3D" id="1.10.3210.40">
    <property type="match status" value="1"/>
</dbReference>
<evidence type="ECO:0000313" key="5">
    <source>
        <dbReference type="Proteomes" id="UP000239990"/>
    </source>
</evidence>
<dbReference type="RefSeq" id="WP_100854047.1">
    <property type="nucleotide sequence ID" value="NZ_CADIJT010000003.1"/>
</dbReference>
<dbReference type="SUPFAM" id="SSF46785">
    <property type="entry name" value="Winged helix' DNA-binding domain"/>
    <property type="match status" value="1"/>
</dbReference>
<dbReference type="InterPro" id="IPR011093">
    <property type="entry name" value="TraI_2_C"/>
</dbReference>
<proteinExistence type="predicted"/>
<evidence type="ECO:0000313" key="4">
    <source>
        <dbReference type="EMBL" id="PPA77606.1"/>
    </source>
</evidence>
<dbReference type="GeneID" id="92905960"/>
<dbReference type="Gene3D" id="1.10.10.10">
    <property type="entry name" value="Winged helix-like DNA-binding domain superfamily/Winged helix DNA-binding domain"/>
    <property type="match status" value="1"/>
</dbReference>
<dbReference type="KEGG" id="asw:CVS48_08465"/>
<dbReference type="Pfam" id="PF07515">
    <property type="entry name" value="TraI_2_C"/>
    <property type="match status" value="1"/>
</dbReference>
<dbReference type="SMART" id="SM00471">
    <property type="entry name" value="HDc"/>
    <property type="match status" value="1"/>
</dbReference>
<dbReference type="EMBL" id="PREU01000002">
    <property type="protein sequence ID" value="PPA77606.1"/>
    <property type="molecule type" value="Genomic_DNA"/>
</dbReference>
<evidence type="ECO:0000256" key="1">
    <source>
        <dbReference type="SAM" id="MobiDB-lite"/>
    </source>
</evidence>
<dbReference type="Proteomes" id="UP001161094">
    <property type="component" value="Unassembled WGS sequence"/>
</dbReference>
<feature type="domain" description="HD/PDEase" evidence="2">
    <location>
        <begin position="112"/>
        <end position="279"/>
    </location>
</feature>
<evidence type="ECO:0000259" key="2">
    <source>
        <dbReference type="SMART" id="SM00471"/>
    </source>
</evidence>
<dbReference type="Gene3D" id="2.40.10.200">
    <property type="entry name" value="STY4665 C-terminal domain-like"/>
    <property type="match status" value="1"/>
</dbReference>
<dbReference type="OrthoDB" id="6190309at2"/>
<dbReference type="AlphaFoldDB" id="A0A2K8S0V0"/>
<sequence>MLAIESDVVLLACAGAAAGALYWLRRPMPGTSSQSQVGPGPVQQSAPSARHLEVLPAQRLFDITGTSPLVELIRQRMGFTPENFERDVRPLLAAFAEFVQLLPASESHHHAQPGGLLVHLLEVAAHALHFRDAYKLPLGVAPEEQTRLAARYTYAVLVAGLLHDIGKPVTDVVVQLQGASGESKPWVPLGGTMQEQGADWYTVDFPAQREYRKHERLGLPLLRTLVPGKALAWIGEHSPLMDELFDYLGGEQRKGVIAELVGRADRESVASNLATGPRTRFASARAVPLIERLMGGLRRVLAEGSVSINRAGAVGFCDGESLWCVSGSIAKLVRDHLAQTEQRRPGAAGIPDDNSRLFDTWQEYGAAISNEAGAAIWTVKIAIGTWSQRLTVLRFPLSILFQDPAQYPAALPPGAVSVVDVKAPRGAAGGHADDHCPPASPVAPSAPAEQMPPAHEEPIIEATDVGAGDDKPVAGTSPGVEDLPEMDDLDPDVVGVVQDSNSLSASIELEADDQYLDDIDSAIPELVQSPEVEAPELMSAPVAPRVRAAPAPAALPAMPARKANVERFMAWIQSGVSSGSIAYNEANAAVHFCEEGVLLVSPKIFKDYADNFEARIDMPTSTDGAPSKEPWRVLQQQFQKSEYPQKSGSGSFLHRYNVSGPGGKQLTGILIPGPERFFQPVPAANQLLKPASAGASA</sequence>
<dbReference type="InterPro" id="IPR036388">
    <property type="entry name" value="WH-like_DNA-bd_sf"/>
</dbReference>
<dbReference type="InterPro" id="IPR011119">
    <property type="entry name" value="Unchr_helicase_relaxase_TraI"/>
</dbReference>
<dbReference type="SUPFAM" id="SSF109604">
    <property type="entry name" value="HD-domain/PDEase-like"/>
    <property type="match status" value="1"/>
</dbReference>
<evidence type="ECO:0000313" key="3">
    <source>
        <dbReference type="EMBL" id="MDH0735494.1"/>
    </source>
</evidence>
<dbReference type="EMBL" id="JAOCDZ010000003">
    <property type="protein sequence ID" value="MDH0735494.1"/>
    <property type="molecule type" value="Genomic_DNA"/>
</dbReference>
<dbReference type="Proteomes" id="UP000239990">
    <property type="component" value="Unassembled WGS sequence"/>
</dbReference>
<dbReference type="InterPro" id="IPR036390">
    <property type="entry name" value="WH_DNA-bd_sf"/>
</dbReference>
<protein>
    <submittedName>
        <fullName evidence="4">Relaxase</fullName>
    </submittedName>
    <submittedName>
        <fullName evidence="3">TraI domain-containing protein</fullName>
    </submittedName>
</protein>
<name>A0A2K8S0V0_9BURK</name>
<reference evidence="4 5" key="1">
    <citation type="submission" date="2018-02" db="EMBL/GenBank/DDBJ databases">
        <title>Draft Genome of Achromobacter spanius stain 6.</title>
        <authorList>
            <person name="Gunasekera T.S."/>
            <person name="Radwan O."/>
            <person name="Ruiz O.N."/>
        </authorList>
    </citation>
    <scope>NUCLEOTIDE SEQUENCE [LARGE SCALE GENOMIC DNA]</scope>
    <source>
        <strain evidence="4 5">6</strain>
    </source>
</reference>
<dbReference type="NCBIfam" id="NF041494">
    <property type="entry name" value="MobH"/>
    <property type="match status" value="1"/>
</dbReference>
<organism evidence="4 5">
    <name type="scientific">Achromobacter spanius</name>
    <dbReference type="NCBI Taxonomy" id="217203"/>
    <lineage>
        <taxon>Bacteria</taxon>
        <taxon>Pseudomonadati</taxon>
        <taxon>Pseudomonadota</taxon>
        <taxon>Betaproteobacteria</taxon>
        <taxon>Burkholderiales</taxon>
        <taxon>Alcaligenaceae</taxon>
        <taxon>Achromobacter</taxon>
    </lineage>
</organism>
<comment type="caution">
    <text evidence="4">The sequence shown here is derived from an EMBL/GenBank/DDBJ whole genome shotgun (WGS) entry which is preliminary data.</text>
</comment>